<sequence length="260" mass="30090">MAINLQDLKFTHQFQDLASLLQESRTRWLTDVELEILYQQNKRDPSSLPISEADPPLRTEGIYIIQTRAFKDKNVWDPVNGPRNTQSTHIFHNLPGYTTTVASKEYTNVSFVRRNQRCSGSYKDLAIVHYRWVEKVNDEKEVDNEEPKSESKLLEGPAKQGARLAQEWREEEARRTLHLSNLCFNVSENDIAKFFDGVGHIRDIRMTMRKDGIFKSYAFVEFDSAESAQDAMKLHHKPMLNRPVHLARAYPRGPSAGVHY</sequence>
<proteinExistence type="predicted"/>
<dbReference type="GO" id="GO:0003723">
    <property type="term" value="F:RNA binding"/>
    <property type="evidence" value="ECO:0007669"/>
    <property type="project" value="UniProtKB-UniRule"/>
</dbReference>
<dbReference type="SMART" id="SM00360">
    <property type="entry name" value="RRM"/>
    <property type="match status" value="1"/>
</dbReference>
<gene>
    <name evidence="5" type="ORF">ERUC_LOCUS28406</name>
</gene>
<feature type="domain" description="RRM" evidence="4">
    <location>
        <begin position="175"/>
        <end position="251"/>
    </location>
</feature>
<dbReference type="InterPro" id="IPR035979">
    <property type="entry name" value="RBD_domain_sf"/>
</dbReference>
<evidence type="ECO:0000313" key="6">
    <source>
        <dbReference type="Proteomes" id="UP001642260"/>
    </source>
</evidence>
<dbReference type="SUPFAM" id="SSF54928">
    <property type="entry name" value="RNA-binding domain, RBD"/>
    <property type="match status" value="1"/>
</dbReference>
<comment type="caution">
    <text evidence="5">The sequence shown here is derived from an EMBL/GenBank/DDBJ whole genome shotgun (WGS) entry which is preliminary data.</text>
</comment>
<dbReference type="InterPro" id="IPR012677">
    <property type="entry name" value="Nucleotide-bd_a/b_plait_sf"/>
</dbReference>
<dbReference type="AlphaFoldDB" id="A0ABC8KUZ2"/>
<dbReference type="PANTHER" id="PTHR23236:SF11">
    <property type="entry name" value="EUKARYOTIC TRANSLATION INITIATION FACTOR 4H"/>
    <property type="match status" value="1"/>
</dbReference>
<organism evidence="5 6">
    <name type="scientific">Eruca vesicaria subsp. sativa</name>
    <name type="common">Garden rocket</name>
    <name type="synonym">Eruca sativa</name>
    <dbReference type="NCBI Taxonomy" id="29727"/>
    <lineage>
        <taxon>Eukaryota</taxon>
        <taxon>Viridiplantae</taxon>
        <taxon>Streptophyta</taxon>
        <taxon>Embryophyta</taxon>
        <taxon>Tracheophyta</taxon>
        <taxon>Spermatophyta</taxon>
        <taxon>Magnoliopsida</taxon>
        <taxon>eudicotyledons</taxon>
        <taxon>Gunneridae</taxon>
        <taxon>Pentapetalae</taxon>
        <taxon>rosids</taxon>
        <taxon>malvids</taxon>
        <taxon>Brassicales</taxon>
        <taxon>Brassicaceae</taxon>
        <taxon>Brassiceae</taxon>
        <taxon>Eruca</taxon>
    </lineage>
</organism>
<keyword evidence="1 2" id="KW-0694">RNA-binding</keyword>
<dbReference type="EMBL" id="CAKOAT010337376">
    <property type="protein sequence ID" value="CAH8362650.1"/>
    <property type="molecule type" value="Genomic_DNA"/>
</dbReference>
<evidence type="ECO:0000256" key="3">
    <source>
        <dbReference type="SAM" id="MobiDB-lite"/>
    </source>
</evidence>
<dbReference type="InterPro" id="IPR000504">
    <property type="entry name" value="RRM_dom"/>
</dbReference>
<reference evidence="5 6" key="1">
    <citation type="submission" date="2022-03" db="EMBL/GenBank/DDBJ databases">
        <authorList>
            <person name="Macdonald S."/>
            <person name="Ahmed S."/>
            <person name="Newling K."/>
        </authorList>
    </citation>
    <scope>NUCLEOTIDE SEQUENCE [LARGE SCALE GENOMIC DNA]</scope>
</reference>
<evidence type="ECO:0000256" key="2">
    <source>
        <dbReference type="PROSITE-ProRule" id="PRU00176"/>
    </source>
</evidence>
<keyword evidence="6" id="KW-1185">Reference proteome</keyword>
<dbReference type="Gene3D" id="3.30.70.330">
    <property type="match status" value="1"/>
</dbReference>
<accession>A0ABC8KUZ2</accession>
<dbReference type="PROSITE" id="PS50102">
    <property type="entry name" value="RRM"/>
    <property type="match status" value="1"/>
</dbReference>
<evidence type="ECO:0000256" key="1">
    <source>
        <dbReference type="ARBA" id="ARBA00022884"/>
    </source>
</evidence>
<evidence type="ECO:0000313" key="5">
    <source>
        <dbReference type="EMBL" id="CAH8362650.1"/>
    </source>
</evidence>
<protein>
    <recommendedName>
        <fullName evidence="4">RRM domain-containing protein</fullName>
    </recommendedName>
</protein>
<dbReference type="Proteomes" id="UP001642260">
    <property type="component" value="Unassembled WGS sequence"/>
</dbReference>
<dbReference type="Pfam" id="PF00076">
    <property type="entry name" value="RRM_1"/>
    <property type="match status" value="1"/>
</dbReference>
<name>A0ABC8KUZ2_ERUVS</name>
<dbReference type="PANTHER" id="PTHR23236">
    <property type="entry name" value="EUKARYOTIC TRANSLATION INITIATION FACTOR 4B/4H"/>
    <property type="match status" value="1"/>
</dbReference>
<feature type="compositionally biased region" description="Basic and acidic residues" evidence="3">
    <location>
        <begin position="139"/>
        <end position="153"/>
    </location>
</feature>
<feature type="region of interest" description="Disordered" evidence="3">
    <location>
        <begin position="139"/>
        <end position="161"/>
    </location>
</feature>
<evidence type="ECO:0000259" key="4">
    <source>
        <dbReference type="PROSITE" id="PS50102"/>
    </source>
</evidence>